<gene>
    <name evidence="1" type="ORF">KDM92_09660</name>
</gene>
<keyword evidence="2" id="KW-1185">Reference proteome</keyword>
<dbReference type="EMBL" id="JAGSPM010000005">
    <property type="protein sequence ID" value="MBR7746846.1"/>
    <property type="molecule type" value="Genomic_DNA"/>
</dbReference>
<reference evidence="1 2" key="1">
    <citation type="submission" date="2021-04" db="EMBL/GenBank/DDBJ databases">
        <title>novel species isolated from subtropical streams in China.</title>
        <authorList>
            <person name="Lu H."/>
        </authorList>
    </citation>
    <scope>NUCLEOTIDE SEQUENCE [LARGE SCALE GENOMIC DNA]</scope>
    <source>
        <strain evidence="1 2">BYS107W</strain>
    </source>
</reference>
<evidence type="ECO:0000313" key="2">
    <source>
        <dbReference type="Proteomes" id="UP000680158"/>
    </source>
</evidence>
<dbReference type="Proteomes" id="UP000680158">
    <property type="component" value="Unassembled WGS sequence"/>
</dbReference>
<sequence>MLRTQLNQRLYSWIAIFAILLNTLMPLVSQAVELKTGKRLNFTSQSQVLESGIWQELCSANGSIWIKLAADGSILAQSKEKPADAPISMHLEHCSYCVTHAGSFGLAVTQFVYSFVLAEHAQLYSPLSTFFHTQTAWMAPAVRAPPRLIS</sequence>
<proteinExistence type="predicted"/>
<organism evidence="1 2">
    <name type="scientific">Undibacterium baiyunense</name>
    <dbReference type="NCBI Taxonomy" id="2828731"/>
    <lineage>
        <taxon>Bacteria</taxon>
        <taxon>Pseudomonadati</taxon>
        <taxon>Pseudomonadota</taxon>
        <taxon>Betaproteobacteria</taxon>
        <taxon>Burkholderiales</taxon>
        <taxon>Oxalobacteraceae</taxon>
        <taxon>Undibacterium</taxon>
    </lineage>
</organism>
<dbReference type="Pfam" id="PF11162">
    <property type="entry name" value="DUF2946"/>
    <property type="match status" value="1"/>
</dbReference>
<dbReference type="InterPro" id="IPR021333">
    <property type="entry name" value="DUF2946"/>
</dbReference>
<dbReference type="AlphaFoldDB" id="A0A941DEY3"/>
<dbReference type="RefSeq" id="WP_212684149.1">
    <property type="nucleotide sequence ID" value="NZ_JAGSPM010000005.1"/>
</dbReference>
<name>A0A941DEY3_9BURK</name>
<accession>A0A941DEY3</accession>
<protein>
    <submittedName>
        <fullName evidence="1">DUF2946 domain-containing protein</fullName>
    </submittedName>
</protein>
<comment type="caution">
    <text evidence="1">The sequence shown here is derived from an EMBL/GenBank/DDBJ whole genome shotgun (WGS) entry which is preliminary data.</text>
</comment>
<evidence type="ECO:0000313" key="1">
    <source>
        <dbReference type="EMBL" id="MBR7746846.1"/>
    </source>
</evidence>